<feature type="non-terminal residue" evidence="2">
    <location>
        <position position="1"/>
    </location>
</feature>
<sequence length="207" mass="22872">DYLNTILQESQFAALRPYALDLLVPYHLSKGEHDRALQLSDEILAAPPDENLACETLYGKGIIYRYYLDDQDQAAAIFKQVIAIYPDHPTALSAQAELEDMGESVPGGAPTEPETVEALVLEGYPNPFNPTATIRFGLPEAGKVTLLVYDLMGREVVRLLERHQDAGWQAVVWDGRNAKGQEVPTGIYIARLAMAQGTKSIKLVMMK</sequence>
<proteinExistence type="predicted"/>
<reference evidence="2" key="1">
    <citation type="journal article" date="2014" name="Front. Microbiol.">
        <title>High frequency of phylogenetically diverse reductive dehalogenase-homologous genes in deep subseafloor sedimentary metagenomes.</title>
        <authorList>
            <person name="Kawai M."/>
            <person name="Futagami T."/>
            <person name="Toyoda A."/>
            <person name="Takaki Y."/>
            <person name="Nishi S."/>
            <person name="Hori S."/>
            <person name="Arai W."/>
            <person name="Tsubouchi T."/>
            <person name="Morono Y."/>
            <person name="Uchiyama I."/>
            <person name="Ito T."/>
            <person name="Fujiyama A."/>
            <person name="Inagaki F."/>
            <person name="Takami H."/>
        </authorList>
    </citation>
    <scope>NUCLEOTIDE SEQUENCE</scope>
    <source>
        <strain evidence="2">Expedition CK06-06</strain>
    </source>
</reference>
<dbReference type="SUPFAM" id="SSF48452">
    <property type="entry name" value="TPR-like"/>
    <property type="match status" value="1"/>
</dbReference>
<dbReference type="AlphaFoldDB" id="X1TD26"/>
<accession>X1TD26</accession>
<protein>
    <recommendedName>
        <fullName evidence="1">FlgD/Vpr Ig-like domain-containing protein</fullName>
    </recommendedName>
</protein>
<organism evidence="2">
    <name type="scientific">marine sediment metagenome</name>
    <dbReference type="NCBI Taxonomy" id="412755"/>
    <lineage>
        <taxon>unclassified sequences</taxon>
        <taxon>metagenomes</taxon>
        <taxon>ecological metagenomes</taxon>
    </lineage>
</organism>
<dbReference type="InterPro" id="IPR026444">
    <property type="entry name" value="Secre_tail"/>
</dbReference>
<name>X1TD26_9ZZZZ</name>
<gene>
    <name evidence="2" type="ORF">S12H4_49988</name>
</gene>
<dbReference type="Gene3D" id="1.25.40.10">
    <property type="entry name" value="Tetratricopeptide repeat domain"/>
    <property type="match status" value="1"/>
</dbReference>
<dbReference type="Pfam" id="PF13860">
    <property type="entry name" value="FlgD_ig"/>
    <property type="match status" value="1"/>
</dbReference>
<feature type="domain" description="FlgD/Vpr Ig-like" evidence="1">
    <location>
        <begin position="138"/>
        <end position="192"/>
    </location>
</feature>
<evidence type="ECO:0000259" key="1">
    <source>
        <dbReference type="Pfam" id="PF13860"/>
    </source>
</evidence>
<dbReference type="EMBL" id="BARW01031423">
    <property type="protein sequence ID" value="GAJ03228.1"/>
    <property type="molecule type" value="Genomic_DNA"/>
</dbReference>
<evidence type="ECO:0000313" key="2">
    <source>
        <dbReference type="EMBL" id="GAJ03228.1"/>
    </source>
</evidence>
<comment type="caution">
    <text evidence="2">The sequence shown here is derived from an EMBL/GenBank/DDBJ whole genome shotgun (WGS) entry which is preliminary data.</text>
</comment>
<dbReference type="InterPro" id="IPR025965">
    <property type="entry name" value="FlgD/Vpr_Ig-like"/>
</dbReference>
<dbReference type="Gene3D" id="2.60.40.4070">
    <property type="match status" value="1"/>
</dbReference>
<dbReference type="InterPro" id="IPR011990">
    <property type="entry name" value="TPR-like_helical_dom_sf"/>
</dbReference>
<dbReference type="NCBIfam" id="TIGR04183">
    <property type="entry name" value="Por_Secre_tail"/>
    <property type="match status" value="1"/>
</dbReference>